<dbReference type="EMBL" id="QRZC01000009">
    <property type="protein sequence ID" value="RGV42606.1"/>
    <property type="molecule type" value="Genomic_DNA"/>
</dbReference>
<protein>
    <submittedName>
        <fullName evidence="1">Uncharacterized protein</fullName>
    </submittedName>
</protein>
<proteinExistence type="predicted"/>
<dbReference type="Proteomes" id="UP000285343">
    <property type="component" value="Unassembled WGS sequence"/>
</dbReference>
<reference evidence="1 2" key="1">
    <citation type="submission" date="2018-08" db="EMBL/GenBank/DDBJ databases">
        <title>A genome reference for cultivated species of the human gut microbiota.</title>
        <authorList>
            <person name="Zou Y."/>
            <person name="Xue W."/>
            <person name="Luo G."/>
        </authorList>
    </citation>
    <scope>NUCLEOTIDE SEQUENCE [LARGE SCALE GENOMIC DNA]</scope>
    <source>
        <strain evidence="1 2">AF14-42</strain>
    </source>
</reference>
<sequence>MTIMIFTTPCFIRKNTPELREKLKRIGVRPFLLDEELNSWGDNIKVFGWEMVAFSCSDSLNDCKNYIDCGINEELFLAIAAKRNNTSYGQYWVFDEDFAPYQKGDFVIGTFTRCSCYCHVASVEELIKYFINK</sequence>
<organism evidence="1 2">
    <name type="scientific">Bacteroides uniformis</name>
    <dbReference type="NCBI Taxonomy" id="820"/>
    <lineage>
        <taxon>Bacteria</taxon>
        <taxon>Pseudomonadati</taxon>
        <taxon>Bacteroidota</taxon>
        <taxon>Bacteroidia</taxon>
        <taxon>Bacteroidales</taxon>
        <taxon>Bacteroidaceae</taxon>
        <taxon>Bacteroides</taxon>
    </lineage>
</organism>
<accession>A0A412XH69</accession>
<name>A0A412XH69_BACUN</name>
<dbReference type="AlphaFoldDB" id="A0A412XH69"/>
<evidence type="ECO:0000313" key="2">
    <source>
        <dbReference type="Proteomes" id="UP000285343"/>
    </source>
</evidence>
<comment type="caution">
    <text evidence="1">The sequence shown here is derived from an EMBL/GenBank/DDBJ whole genome shotgun (WGS) entry which is preliminary data.</text>
</comment>
<gene>
    <name evidence="1" type="ORF">DWW14_08830</name>
</gene>
<evidence type="ECO:0000313" key="1">
    <source>
        <dbReference type="EMBL" id="RGV42606.1"/>
    </source>
</evidence>